<comment type="caution">
    <text evidence="1">The sequence shown here is derived from an EMBL/GenBank/DDBJ whole genome shotgun (WGS) entry which is preliminary data.</text>
</comment>
<dbReference type="EMBL" id="MU273711">
    <property type="protein sequence ID" value="KAI0028951.1"/>
    <property type="molecule type" value="Genomic_DNA"/>
</dbReference>
<keyword evidence="2" id="KW-1185">Reference proteome</keyword>
<protein>
    <submittedName>
        <fullName evidence="1">ABC1 family-domain-containing protein</fullName>
    </submittedName>
</protein>
<reference evidence="1" key="2">
    <citation type="journal article" date="2022" name="New Phytol.">
        <title>Evolutionary transition to the ectomycorrhizal habit in the genomes of a hyperdiverse lineage of mushroom-forming fungi.</title>
        <authorList>
            <person name="Looney B."/>
            <person name="Miyauchi S."/>
            <person name="Morin E."/>
            <person name="Drula E."/>
            <person name="Courty P.E."/>
            <person name="Kohler A."/>
            <person name="Kuo A."/>
            <person name="LaButti K."/>
            <person name="Pangilinan J."/>
            <person name="Lipzen A."/>
            <person name="Riley R."/>
            <person name="Andreopoulos W."/>
            <person name="He G."/>
            <person name="Johnson J."/>
            <person name="Nolan M."/>
            <person name="Tritt A."/>
            <person name="Barry K.W."/>
            <person name="Grigoriev I.V."/>
            <person name="Nagy L.G."/>
            <person name="Hibbett D."/>
            <person name="Henrissat B."/>
            <person name="Matheny P.B."/>
            <person name="Labbe J."/>
            <person name="Martin F.M."/>
        </authorList>
    </citation>
    <scope>NUCLEOTIDE SEQUENCE</scope>
    <source>
        <strain evidence="1">EC-137</strain>
    </source>
</reference>
<gene>
    <name evidence="1" type="ORF">K488DRAFT_80427</name>
</gene>
<proteinExistence type="predicted"/>
<evidence type="ECO:0000313" key="1">
    <source>
        <dbReference type="EMBL" id="KAI0028951.1"/>
    </source>
</evidence>
<evidence type="ECO:0000313" key="2">
    <source>
        <dbReference type="Proteomes" id="UP000814128"/>
    </source>
</evidence>
<reference evidence="1" key="1">
    <citation type="submission" date="2021-02" db="EMBL/GenBank/DDBJ databases">
        <authorList>
            <consortium name="DOE Joint Genome Institute"/>
            <person name="Ahrendt S."/>
            <person name="Looney B.P."/>
            <person name="Miyauchi S."/>
            <person name="Morin E."/>
            <person name="Drula E."/>
            <person name="Courty P.E."/>
            <person name="Chicoki N."/>
            <person name="Fauchery L."/>
            <person name="Kohler A."/>
            <person name="Kuo A."/>
            <person name="Labutti K."/>
            <person name="Pangilinan J."/>
            <person name="Lipzen A."/>
            <person name="Riley R."/>
            <person name="Andreopoulos W."/>
            <person name="He G."/>
            <person name="Johnson J."/>
            <person name="Barry K.W."/>
            <person name="Grigoriev I.V."/>
            <person name="Nagy L."/>
            <person name="Hibbett D."/>
            <person name="Henrissat B."/>
            <person name="Matheny P.B."/>
            <person name="Labbe J."/>
            <person name="Martin F."/>
        </authorList>
    </citation>
    <scope>NUCLEOTIDE SEQUENCE</scope>
    <source>
        <strain evidence="1">EC-137</strain>
    </source>
</reference>
<sequence>MPPGTAYNWLAVAHSFAQIIEYAAQYRAAQLNKSALMTSSARPGGKETATLVARALDHPPFPTVHPSSLHGVNEAWYRALAIPALPEIQADSSELAPAPASKFEDDLPTQTSPSLADDLYRLQPAPAPLEQPSLLQAFHPDLPVQSSRDESSLRTMSTSTVDVSPGEASLVKAGYGVEYADPISSRVPSSRIGRFFHYGGLAASLGYGAASEFLRRSRGTSEGQSSSVLMTEANVSRLVNKLSRMRGAALKVGQFLSIQDTHVLPPEVDRVFRRVQNSAHYMPNWQMEKVFTDALGASWRTNFASFDPIPFAAASIGQVHRAVLAAAVSPTGRDEPVAVKVQFPNIRESVESDIGYLKVLLTAGRLLPKGLFLDKTIAAMKEELADECNYTREAQFLREFGDNNHLGGDPKFKVPWVWDGSTSTVLVMEHVGGVSVGDEEVGKLSRVDKDDIAARIIELCLKELFVFRAMQTDPNWTNFLWNVRTRQIELVDFGATRVYTKEFMDDWLRLLRSAASGDFEACKTASLRLGYLTGEENDAMLNAHITSMELLATPFRSDTPQPFAFGPGTRWAEITAKIREQIPVMLEHRLTPPPRETYSLNRKLSGAFLLASRLEASVDCHALWDQVTSGYKFEPMRDQ</sequence>
<organism evidence="1 2">
    <name type="scientific">Vararia minispora EC-137</name>
    <dbReference type="NCBI Taxonomy" id="1314806"/>
    <lineage>
        <taxon>Eukaryota</taxon>
        <taxon>Fungi</taxon>
        <taxon>Dikarya</taxon>
        <taxon>Basidiomycota</taxon>
        <taxon>Agaricomycotina</taxon>
        <taxon>Agaricomycetes</taxon>
        <taxon>Russulales</taxon>
        <taxon>Lachnocladiaceae</taxon>
        <taxon>Vararia</taxon>
    </lineage>
</organism>
<name>A0ACB8QBH0_9AGAM</name>
<dbReference type="Proteomes" id="UP000814128">
    <property type="component" value="Unassembled WGS sequence"/>
</dbReference>
<accession>A0ACB8QBH0</accession>